<dbReference type="STRING" id="362418.IW19_21665"/>
<protein>
    <recommendedName>
        <fullName evidence="3">Lipoprotein</fullName>
    </recommendedName>
</protein>
<reference evidence="1 2" key="1">
    <citation type="submission" date="2014-07" db="EMBL/GenBank/DDBJ databases">
        <title>Genome of Flavobacterium reichenbachii LMG 25512.</title>
        <authorList>
            <person name="Stropko S.J."/>
            <person name="Pipes S.E."/>
            <person name="Newman J.D."/>
        </authorList>
    </citation>
    <scope>NUCLEOTIDE SEQUENCE [LARGE SCALE GENOMIC DNA]</scope>
    <source>
        <strain evidence="1 2">LMG 25512</strain>
    </source>
</reference>
<dbReference type="EMBL" id="JPRL01000002">
    <property type="protein sequence ID" value="KFF03490.1"/>
    <property type="molecule type" value="Genomic_DNA"/>
</dbReference>
<gene>
    <name evidence="1" type="ORF">IW19_21665</name>
</gene>
<keyword evidence="2" id="KW-1185">Reference proteome</keyword>
<dbReference type="PROSITE" id="PS51257">
    <property type="entry name" value="PROKAR_LIPOPROTEIN"/>
    <property type="match status" value="1"/>
</dbReference>
<dbReference type="Proteomes" id="UP000028715">
    <property type="component" value="Unassembled WGS sequence"/>
</dbReference>
<proteinExistence type="predicted"/>
<comment type="caution">
    <text evidence="1">The sequence shown here is derived from an EMBL/GenBank/DDBJ whole genome shotgun (WGS) entry which is preliminary data.</text>
</comment>
<dbReference type="RefSeq" id="WP_035689211.1">
    <property type="nucleotide sequence ID" value="NZ_JPRL01000002.1"/>
</dbReference>
<dbReference type="AlphaFoldDB" id="A0A085ZGC6"/>
<evidence type="ECO:0000313" key="2">
    <source>
        <dbReference type="Proteomes" id="UP000028715"/>
    </source>
</evidence>
<evidence type="ECO:0008006" key="3">
    <source>
        <dbReference type="Google" id="ProtNLM"/>
    </source>
</evidence>
<organism evidence="1 2">
    <name type="scientific">Flavobacterium reichenbachii</name>
    <dbReference type="NCBI Taxonomy" id="362418"/>
    <lineage>
        <taxon>Bacteria</taxon>
        <taxon>Pseudomonadati</taxon>
        <taxon>Bacteroidota</taxon>
        <taxon>Flavobacteriia</taxon>
        <taxon>Flavobacteriales</taxon>
        <taxon>Flavobacteriaceae</taxon>
        <taxon>Flavobacterium</taxon>
    </lineage>
</organism>
<sequence>MKTKIAYLCILMLIISCKGKITNIKITPTENDKNYKCYMLNYGERPDIDFLQRDCPWIKDPANTVFIYMPICFKLKNGTGRDLRISKLCDNYSINQYHPMIVDNKYYEEANSKAVIVSQRYQYYTICTFASFCKFIRQRRL</sequence>
<name>A0A085ZGC6_9FLAO</name>
<evidence type="ECO:0000313" key="1">
    <source>
        <dbReference type="EMBL" id="KFF03490.1"/>
    </source>
</evidence>
<accession>A0A085ZGC6</accession>